<sequence length="88" mass="10101">MEKDTKETLHVIVGMIEELGKKLDGVENKVDRLEVKVDGLEAKVDRIEGEMQEVKIEQQKMNQKLDVLSSVYGRHDVAIQLLEKKKII</sequence>
<accession>A0A239KL19</accession>
<evidence type="ECO:0000313" key="3">
    <source>
        <dbReference type="Proteomes" id="UP000198304"/>
    </source>
</evidence>
<dbReference type="AlphaFoldDB" id="A0A239KL19"/>
<name>A0A239KL19_9FIRM</name>
<dbReference type="OrthoDB" id="9909214at2"/>
<proteinExistence type="predicted"/>
<feature type="coiled-coil region" evidence="1">
    <location>
        <begin position="16"/>
        <end position="64"/>
    </location>
</feature>
<dbReference type="Proteomes" id="UP000198304">
    <property type="component" value="Unassembled WGS sequence"/>
</dbReference>
<keyword evidence="3" id="KW-1185">Reference proteome</keyword>
<keyword evidence="1" id="KW-0175">Coiled coil</keyword>
<evidence type="ECO:0000256" key="1">
    <source>
        <dbReference type="SAM" id="Coils"/>
    </source>
</evidence>
<dbReference type="EMBL" id="FZOJ01000049">
    <property type="protein sequence ID" value="SNT18388.1"/>
    <property type="molecule type" value="Genomic_DNA"/>
</dbReference>
<dbReference type="Gene3D" id="1.20.1270.70">
    <property type="entry name" value="Designed single chain three-helix bundle"/>
    <property type="match status" value="1"/>
</dbReference>
<reference evidence="2 3" key="1">
    <citation type="submission" date="2017-06" db="EMBL/GenBank/DDBJ databases">
        <authorList>
            <person name="Kim H.J."/>
            <person name="Triplett B.A."/>
        </authorList>
    </citation>
    <scope>NUCLEOTIDE SEQUENCE [LARGE SCALE GENOMIC DNA]</scope>
    <source>
        <strain evidence="2 3">SCA</strain>
    </source>
</reference>
<protein>
    <submittedName>
        <fullName evidence="2">Uncharacterized protein</fullName>
    </submittedName>
</protein>
<dbReference type="SUPFAM" id="SSF58042">
    <property type="entry name" value="Outer membrane lipoprotein"/>
    <property type="match status" value="1"/>
</dbReference>
<evidence type="ECO:0000313" key="2">
    <source>
        <dbReference type="EMBL" id="SNT18388.1"/>
    </source>
</evidence>
<gene>
    <name evidence="2" type="ORF">SAMN05446037_10492</name>
</gene>
<dbReference type="RefSeq" id="WP_089285368.1">
    <property type="nucleotide sequence ID" value="NZ_FZOJ01000049.1"/>
</dbReference>
<organism evidence="2 3">
    <name type="scientific">Anaerovirgula multivorans</name>
    <dbReference type="NCBI Taxonomy" id="312168"/>
    <lineage>
        <taxon>Bacteria</taxon>
        <taxon>Bacillati</taxon>
        <taxon>Bacillota</taxon>
        <taxon>Clostridia</taxon>
        <taxon>Peptostreptococcales</taxon>
        <taxon>Natronincolaceae</taxon>
        <taxon>Anaerovirgula</taxon>
    </lineage>
</organism>